<feature type="compositionally biased region" description="Basic residues" evidence="1">
    <location>
        <begin position="442"/>
        <end position="453"/>
    </location>
</feature>
<dbReference type="CDD" id="cd07374">
    <property type="entry name" value="CYTH-like_Pase"/>
    <property type="match status" value="1"/>
</dbReference>
<sequence length="544" mass="59455">MADPKSQLEVERKYDADRDFTLPDLSGLPGVASVSEPRTHVLIANYFDTCDHRLAARGITLRRRRGGADAGWHLKIPVAPDSKNELRASLGRPQVVPAKLARLVAVHVRGAQLRPVAVLETERTVILLRDAGGRLLAEVADDTVTGRLIDSEGAEQPGTTVWREIEIELGPAGTPELLRAAGERLQQAGARPASGPAKLGRVLEPVMAVPFGGHRRALPDLPAGSAGAAVIGYLAKQVDAVISYDPKARLAEFDAVHKMRVAVRRIRSALRSYAPLLDPVRIAPLEPELRWLAEVLGEVRDLEVLRMRFTDRLERPYGLHPAASQSWLEALSKREKSAYRRMNTTLTQPRYFALLDALDALVADPPLSERAFRPAVAELPRLVTRQWRRLTRKYEAIATAKDPEEARHDARKAAKRARYAAELAAAALRELKPQAADGARPAKGKGKKRKASRRAAAEPARSPAELAEIAAQTAAHAKRLQEVLGGYQDGVIAMQHLRAAAAERSTTPAEAFVLGVLYGIERCEALESLSRVEATWEQTAPPAF</sequence>
<name>D1A1E3_THECD</name>
<dbReference type="SUPFAM" id="SSF55154">
    <property type="entry name" value="CYTH-like phosphatases"/>
    <property type="match status" value="1"/>
</dbReference>
<dbReference type="PANTHER" id="PTHR39339:SF1">
    <property type="entry name" value="CHAD DOMAIN-CONTAINING PROTEIN"/>
    <property type="match status" value="1"/>
</dbReference>
<evidence type="ECO:0000259" key="3">
    <source>
        <dbReference type="PROSITE" id="PS51708"/>
    </source>
</evidence>
<dbReference type="Gene3D" id="2.40.320.10">
    <property type="entry name" value="Hypothetical Protein Pfu-838710-001"/>
    <property type="match status" value="1"/>
</dbReference>
<keyword evidence="5" id="KW-1185">Reference proteome</keyword>
<dbReference type="SMART" id="SM00880">
    <property type="entry name" value="CHAD"/>
    <property type="match status" value="1"/>
</dbReference>
<proteinExistence type="predicted"/>
<dbReference type="Pfam" id="PF05235">
    <property type="entry name" value="CHAD"/>
    <property type="match status" value="1"/>
</dbReference>
<feature type="region of interest" description="Disordered" evidence="1">
    <location>
        <begin position="434"/>
        <end position="464"/>
    </location>
</feature>
<dbReference type="InterPro" id="IPR033469">
    <property type="entry name" value="CYTH-like_dom_sf"/>
</dbReference>
<evidence type="ECO:0000313" key="4">
    <source>
        <dbReference type="EMBL" id="ACY95865.1"/>
    </source>
</evidence>
<evidence type="ECO:0000313" key="5">
    <source>
        <dbReference type="Proteomes" id="UP000001918"/>
    </source>
</evidence>
<accession>D1A1E3</accession>
<dbReference type="STRING" id="471852.Tcur_0261"/>
<dbReference type="Gene3D" id="1.40.20.10">
    <property type="entry name" value="CHAD domain"/>
    <property type="match status" value="1"/>
</dbReference>
<dbReference type="AlphaFoldDB" id="D1A1E3"/>
<dbReference type="SMART" id="SM01118">
    <property type="entry name" value="CYTH"/>
    <property type="match status" value="1"/>
</dbReference>
<dbReference type="Pfam" id="PF01928">
    <property type="entry name" value="CYTH"/>
    <property type="match status" value="1"/>
</dbReference>
<dbReference type="PROSITE" id="PS51707">
    <property type="entry name" value="CYTH"/>
    <property type="match status" value="1"/>
</dbReference>
<dbReference type="EMBL" id="CP001738">
    <property type="protein sequence ID" value="ACY95865.1"/>
    <property type="molecule type" value="Genomic_DNA"/>
</dbReference>
<dbReference type="eggNOG" id="COG3025">
    <property type="taxonomic scope" value="Bacteria"/>
</dbReference>
<feature type="domain" description="CHAD" evidence="3">
    <location>
        <begin position="223"/>
        <end position="541"/>
    </location>
</feature>
<reference evidence="4 5" key="1">
    <citation type="journal article" date="2011" name="Stand. Genomic Sci.">
        <title>Complete genome sequence of Thermomonospora curvata type strain (B9).</title>
        <authorList>
            <person name="Chertkov O."/>
            <person name="Sikorski J."/>
            <person name="Nolan M."/>
            <person name="Lapidus A."/>
            <person name="Lucas S."/>
            <person name="Del Rio T.G."/>
            <person name="Tice H."/>
            <person name="Cheng J.F."/>
            <person name="Goodwin L."/>
            <person name="Pitluck S."/>
            <person name="Liolios K."/>
            <person name="Ivanova N."/>
            <person name="Mavromatis K."/>
            <person name="Mikhailova N."/>
            <person name="Ovchinnikova G."/>
            <person name="Pati A."/>
            <person name="Chen A."/>
            <person name="Palaniappan K."/>
            <person name="Djao O.D."/>
            <person name="Land M."/>
            <person name="Hauser L."/>
            <person name="Chang Y.J."/>
            <person name="Jeffries C.D."/>
            <person name="Brettin T."/>
            <person name="Han C."/>
            <person name="Detter J.C."/>
            <person name="Rohde M."/>
            <person name="Goker M."/>
            <person name="Woyke T."/>
            <person name="Bristow J."/>
            <person name="Eisen J.A."/>
            <person name="Markowitz V."/>
            <person name="Hugenholtz P."/>
            <person name="Klenk H.P."/>
            <person name="Kyrpides N.C."/>
        </authorList>
    </citation>
    <scope>NUCLEOTIDE SEQUENCE [LARGE SCALE GENOMIC DNA]</scope>
    <source>
        <strain evidence="5">ATCC 19995 / DSM 43183 / JCM 3096 / KCTC 9072 / NBRC 15933 / NCIMB 10081 / Henssen B9</strain>
    </source>
</reference>
<gene>
    <name evidence="4" type="ordered locus">Tcur_0261</name>
</gene>
<dbReference type="KEGG" id="tcu:Tcur_0261"/>
<dbReference type="PROSITE" id="PS51708">
    <property type="entry name" value="CHAD"/>
    <property type="match status" value="1"/>
</dbReference>
<dbReference type="Proteomes" id="UP000001918">
    <property type="component" value="Chromosome"/>
</dbReference>
<feature type="domain" description="CYTH" evidence="2">
    <location>
        <begin position="7"/>
        <end position="209"/>
    </location>
</feature>
<evidence type="ECO:0000256" key="1">
    <source>
        <dbReference type="SAM" id="MobiDB-lite"/>
    </source>
</evidence>
<protein>
    <submittedName>
        <fullName evidence="4">CHAD domain containing protein</fullName>
    </submittedName>
</protein>
<evidence type="ECO:0000259" key="2">
    <source>
        <dbReference type="PROSITE" id="PS51707"/>
    </source>
</evidence>
<dbReference type="InterPro" id="IPR023577">
    <property type="entry name" value="CYTH_domain"/>
</dbReference>
<dbReference type="HOGENOM" id="CLU_026984_1_0_11"/>
<dbReference type="PANTHER" id="PTHR39339">
    <property type="entry name" value="SLR1444 PROTEIN"/>
    <property type="match status" value="1"/>
</dbReference>
<organism evidence="4 5">
    <name type="scientific">Thermomonospora curvata (strain ATCC 19995 / DSM 43183 / JCM 3096 / KCTC 9072 / NBRC 15933 / NCIMB 10081 / Henssen B9)</name>
    <dbReference type="NCBI Taxonomy" id="471852"/>
    <lineage>
        <taxon>Bacteria</taxon>
        <taxon>Bacillati</taxon>
        <taxon>Actinomycetota</taxon>
        <taxon>Actinomycetes</taxon>
        <taxon>Streptosporangiales</taxon>
        <taxon>Thermomonosporaceae</taxon>
        <taxon>Thermomonospora</taxon>
    </lineage>
</organism>
<dbReference type="InterPro" id="IPR007899">
    <property type="entry name" value="CHAD_dom"/>
</dbReference>
<dbReference type="InterPro" id="IPR038186">
    <property type="entry name" value="CHAD_dom_sf"/>
</dbReference>
<dbReference type="eggNOG" id="COG5607">
    <property type="taxonomic scope" value="Bacteria"/>
</dbReference>